<dbReference type="PANTHER" id="PTHR24116:SF2">
    <property type="entry name" value="KINASE D-INTERACTING SUBSTRATE OF 220 KDA B"/>
    <property type="match status" value="1"/>
</dbReference>
<dbReference type="Proteomes" id="UP000265200">
    <property type="component" value="Chromosome 24"/>
</dbReference>
<feature type="repeat" description="ANK" evidence="1">
    <location>
        <begin position="45"/>
        <end position="77"/>
    </location>
</feature>
<reference evidence="2 3" key="2">
    <citation type="submission" date="2017-04" db="EMBL/GenBank/DDBJ databases">
        <title>CpG methylation of centromeres and impact of large insertions on vertebrate speciation.</title>
        <authorList>
            <person name="Ichikawa K."/>
            <person name="Yoshimura J."/>
            <person name="Morishita S."/>
        </authorList>
    </citation>
    <scope>NUCLEOTIDE SEQUENCE</scope>
    <source>
        <strain evidence="2 3">HSOK</strain>
    </source>
</reference>
<organism evidence="2 3">
    <name type="scientific">Oryzias latipes</name>
    <name type="common">Japanese rice fish</name>
    <name type="synonym">Japanese killifish</name>
    <dbReference type="NCBI Taxonomy" id="8090"/>
    <lineage>
        <taxon>Eukaryota</taxon>
        <taxon>Metazoa</taxon>
        <taxon>Chordata</taxon>
        <taxon>Craniata</taxon>
        <taxon>Vertebrata</taxon>
        <taxon>Euteleostomi</taxon>
        <taxon>Actinopterygii</taxon>
        <taxon>Neopterygii</taxon>
        <taxon>Teleostei</taxon>
        <taxon>Neoteleostei</taxon>
        <taxon>Acanthomorphata</taxon>
        <taxon>Ovalentaria</taxon>
        <taxon>Atherinomorphae</taxon>
        <taxon>Beloniformes</taxon>
        <taxon>Adrianichthyidae</taxon>
        <taxon>Oryziinae</taxon>
        <taxon>Oryzias</taxon>
    </lineage>
</organism>
<dbReference type="Gene3D" id="1.25.40.20">
    <property type="entry name" value="Ankyrin repeat-containing domain"/>
    <property type="match status" value="1"/>
</dbReference>
<dbReference type="SMART" id="SM00248">
    <property type="entry name" value="ANK"/>
    <property type="match status" value="1"/>
</dbReference>
<evidence type="ECO:0000313" key="3">
    <source>
        <dbReference type="Proteomes" id="UP000265200"/>
    </source>
</evidence>
<protein>
    <submittedName>
        <fullName evidence="2">Uncharacterized protein</fullName>
    </submittedName>
</protein>
<dbReference type="PROSITE" id="PS50297">
    <property type="entry name" value="ANK_REP_REGION"/>
    <property type="match status" value="1"/>
</dbReference>
<dbReference type="InterPro" id="IPR036770">
    <property type="entry name" value="Ankyrin_rpt-contain_sf"/>
</dbReference>
<reference key="1">
    <citation type="journal article" date="2007" name="Nature">
        <title>The medaka draft genome and insights into vertebrate genome evolution.</title>
        <authorList>
            <person name="Kasahara M."/>
            <person name="Naruse K."/>
            <person name="Sasaki S."/>
            <person name="Nakatani Y."/>
            <person name="Qu W."/>
            <person name="Ahsan B."/>
            <person name="Yamada T."/>
            <person name="Nagayasu Y."/>
            <person name="Doi K."/>
            <person name="Kasai Y."/>
            <person name="Jindo T."/>
            <person name="Kobayashi D."/>
            <person name="Shimada A."/>
            <person name="Toyoda A."/>
            <person name="Kuroki Y."/>
            <person name="Fujiyama A."/>
            <person name="Sasaki T."/>
            <person name="Shimizu A."/>
            <person name="Asakawa S."/>
            <person name="Shimizu N."/>
            <person name="Hashimoto S."/>
            <person name="Yang J."/>
            <person name="Lee Y."/>
            <person name="Matsushima K."/>
            <person name="Sugano S."/>
            <person name="Sakaizumi M."/>
            <person name="Narita T."/>
            <person name="Ohishi K."/>
            <person name="Haga S."/>
            <person name="Ohta F."/>
            <person name="Nomoto H."/>
            <person name="Nogata K."/>
            <person name="Morishita T."/>
            <person name="Endo T."/>
            <person name="Shin-I T."/>
            <person name="Takeda H."/>
            <person name="Morishita S."/>
            <person name="Kohara Y."/>
        </authorList>
    </citation>
    <scope>NUCLEOTIDE SEQUENCE [LARGE SCALE GENOMIC DNA]</scope>
    <source>
        <strain>Hd-rR</strain>
    </source>
</reference>
<reference evidence="2" key="3">
    <citation type="submission" date="2025-08" db="UniProtKB">
        <authorList>
            <consortium name="Ensembl"/>
        </authorList>
    </citation>
    <scope>IDENTIFICATION</scope>
    <source>
        <strain evidence="2">HSOK</strain>
    </source>
</reference>
<dbReference type="PANTHER" id="PTHR24116">
    <property type="entry name" value="KINASE D-INTERACTING SUBSTRATE OF 220 KDA"/>
    <property type="match status" value="1"/>
</dbReference>
<evidence type="ECO:0000256" key="1">
    <source>
        <dbReference type="PROSITE-ProRule" id="PRU00023"/>
    </source>
</evidence>
<dbReference type="PROSITE" id="PS50088">
    <property type="entry name" value="ANK_REPEAT"/>
    <property type="match status" value="1"/>
</dbReference>
<accession>A0A3P9HQ96</accession>
<dbReference type="Pfam" id="PF12796">
    <property type="entry name" value="Ank_2"/>
    <property type="match status" value="1"/>
</dbReference>
<dbReference type="InterPro" id="IPR002110">
    <property type="entry name" value="Ankyrin_rpt"/>
</dbReference>
<name>A0A3P9HQ96_ORYLA</name>
<dbReference type="SUPFAM" id="SSF48403">
    <property type="entry name" value="Ankyrin repeat"/>
    <property type="match status" value="1"/>
</dbReference>
<evidence type="ECO:0000313" key="2">
    <source>
        <dbReference type="Ensembl" id="ENSORLP00015009935.1"/>
    </source>
</evidence>
<reference evidence="2" key="4">
    <citation type="submission" date="2025-09" db="UniProtKB">
        <authorList>
            <consortium name="Ensembl"/>
        </authorList>
    </citation>
    <scope>IDENTIFICATION</scope>
    <source>
        <strain evidence="2">HSOK</strain>
    </source>
</reference>
<dbReference type="AlphaFoldDB" id="A0A3P9HQ96"/>
<dbReference type="Ensembl" id="ENSORLT00015016364.1">
    <property type="protein sequence ID" value="ENSORLP00015009935.1"/>
    <property type="gene ID" value="ENSORLG00015010741.1"/>
</dbReference>
<proteinExistence type="predicted"/>
<keyword evidence="1" id="KW-0040">ANK repeat</keyword>
<sequence>MDTTTSIKMTTLAIQNLFSYVEEENLEALKTHLDRFKEVDGRSDNGQTPLMLAAEQGSLEIIQELIRRGANVNLDDVDCWSALISAAKE</sequence>
<dbReference type="InterPro" id="IPR052771">
    <property type="entry name" value="Neurotrophin_sig_adaptor"/>
</dbReference>